<accession>A0A8S5TLT3</accession>
<dbReference type="EMBL" id="BK032855">
    <property type="protein sequence ID" value="DAF64276.1"/>
    <property type="molecule type" value="Genomic_DNA"/>
</dbReference>
<name>A0A8S5TLT3_9VIRU</name>
<proteinExistence type="predicted"/>
<reference evidence="1" key="1">
    <citation type="journal article" date="2021" name="Proc. Natl. Acad. Sci. U.S.A.">
        <title>A Catalog of Tens of Thousands of Viruses from Human Metagenomes Reveals Hidden Associations with Chronic Diseases.</title>
        <authorList>
            <person name="Tisza M.J."/>
            <person name="Buck C.B."/>
        </authorList>
    </citation>
    <scope>NUCLEOTIDE SEQUENCE</scope>
    <source>
        <strain evidence="1">Ctemt10</strain>
    </source>
</reference>
<sequence length="35" mass="4013">MNDSLQAAVASLQAVSPKSDSWVSSEFRRYLQRRE</sequence>
<organism evidence="1">
    <name type="scientific">Microviridae sp. ctemt10</name>
    <dbReference type="NCBI Taxonomy" id="2827647"/>
    <lineage>
        <taxon>Viruses</taxon>
        <taxon>Monodnaviria</taxon>
        <taxon>Sangervirae</taxon>
        <taxon>Phixviricota</taxon>
        <taxon>Malgrandaviricetes</taxon>
        <taxon>Petitvirales</taxon>
        <taxon>Microviridae</taxon>
    </lineage>
</organism>
<evidence type="ECO:0000313" key="1">
    <source>
        <dbReference type="EMBL" id="DAF64276.1"/>
    </source>
</evidence>
<protein>
    <submittedName>
        <fullName evidence="1">Uncharacterized protein</fullName>
    </submittedName>
</protein>